<dbReference type="InterPro" id="IPR002123">
    <property type="entry name" value="Plipid/glycerol_acylTrfase"/>
</dbReference>
<dbReference type="PANTHER" id="PTHR10434:SF9">
    <property type="entry name" value="PHOSPHOLIPID_GLYCEROL ACYLTRANSFERASE DOMAIN-CONTAINING PROTEIN"/>
    <property type="match status" value="1"/>
</dbReference>
<dbReference type="Pfam" id="PF01553">
    <property type="entry name" value="Acyltransferase"/>
    <property type="match status" value="1"/>
</dbReference>
<comment type="caution">
    <text evidence="5">The sequence shown here is derived from an EMBL/GenBank/DDBJ whole genome shotgun (WGS) entry which is preliminary data.</text>
</comment>
<comment type="pathway">
    <text evidence="1">Lipid metabolism.</text>
</comment>
<organism evidence="5 6">
    <name type="scientific">Roseateles terrae</name>
    <dbReference type="NCBI Taxonomy" id="431060"/>
    <lineage>
        <taxon>Bacteria</taxon>
        <taxon>Pseudomonadati</taxon>
        <taxon>Pseudomonadota</taxon>
        <taxon>Betaproteobacteria</taxon>
        <taxon>Burkholderiales</taxon>
        <taxon>Sphaerotilaceae</taxon>
        <taxon>Roseateles</taxon>
    </lineage>
</organism>
<evidence type="ECO:0000313" key="5">
    <source>
        <dbReference type="EMBL" id="MBB3194073.1"/>
    </source>
</evidence>
<evidence type="ECO:0000313" key="6">
    <source>
        <dbReference type="Proteomes" id="UP000574369"/>
    </source>
</evidence>
<evidence type="ECO:0000256" key="1">
    <source>
        <dbReference type="ARBA" id="ARBA00005189"/>
    </source>
</evidence>
<evidence type="ECO:0000256" key="3">
    <source>
        <dbReference type="ARBA" id="ARBA00023315"/>
    </source>
</evidence>
<protein>
    <submittedName>
        <fullName evidence="5">1-acyl-sn-glycerol-3-phosphate acyltransferase</fullName>
    </submittedName>
</protein>
<dbReference type="RefSeq" id="WP_088449954.1">
    <property type="nucleotide sequence ID" value="NZ_JACHXO010000002.1"/>
</dbReference>
<dbReference type="Proteomes" id="UP000574369">
    <property type="component" value="Unassembled WGS sequence"/>
</dbReference>
<dbReference type="SMART" id="SM00563">
    <property type="entry name" value="PlsC"/>
    <property type="match status" value="1"/>
</dbReference>
<dbReference type="GO" id="GO:0016746">
    <property type="term" value="F:acyltransferase activity"/>
    <property type="evidence" value="ECO:0007669"/>
    <property type="project" value="UniProtKB-KW"/>
</dbReference>
<keyword evidence="2" id="KW-0808">Transferase</keyword>
<evidence type="ECO:0000256" key="2">
    <source>
        <dbReference type="ARBA" id="ARBA00022679"/>
    </source>
</evidence>
<dbReference type="SUPFAM" id="SSF69593">
    <property type="entry name" value="Glycerol-3-phosphate (1)-acyltransferase"/>
    <property type="match status" value="1"/>
</dbReference>
<sequence length="203" mass="22705">MPRRWTGPMIPLPPGSRLAGWILGLFGWKVAGRSLPARQGVVMVYPHTSNWDFPIGLLSKWTMGFELKFWAKDSLFKLPLFGRWMRAVGGVPVNRRAANGLVGDTVAQMERARERGEQFWLIVAPEGTRSYTDSWKSGAYWVAVQAKVPVAVTAFDYATRTVVFTEFVELSGDPARDFALFAEVLKGRQGKHPDQAGPIRLRA</sequence>
<proteinExistence type="predicted"/>
<evidence type="ECO:0000259" key="4">
    <source>
        <dbReference type="SMART" id="SM00563"/>
    </source>
</evidence>
<dbReference type="PANTHER" id="PTHR10434">
    <property type="entry name" value="1-ACYL-SN-GLYCEROL-3-PHOSPHATE ACYLTRANSFERASE"/>
    <property type="match status" value="1"/>
</dbReference>
<gene>
    <name evidence="5" type="ORF">FHS28_001458</name>
</gene>
<feature type="domain" description="Phospholipid/glycerol acyltransferase" evidence="4">
    <location>
        <begin position="41"/>
        <end position="155"/>
    </location>
</feature>
<dbReference type="EMBL" id="JACHXO010000002">
    <property type="protein sequence ID" value="MBB3194073.1"/>
    <property type="molecule type" value="Genomic_DNA"/>
</dbReference>
<keyword evidence="3 5" id="KW-0012">Acyltransferase</keyword>
<accession>A0ABR6GPP3</accession>
<keyword evidence="6" id="KW-1185">Reference proteome</keyword>
<name>A0ABR6GPP3_9BURK</name>
<reference evidence="5 6" key="1">
    <citation type="submission" date="2020-08" db="EMBL/GenBank/DDBJ databases">
        <title>Genomic Encyclopedia of Type Strains, Phase III (KMG-III): the genomes of soil and plant-associated and newly described type strains.</title>
        <authorList>
            <person name="Whitman W."/>
        </authorList>
    </citation>
    <scope>NUCLEOTIDE SEQUENCE [LARGE SCALE GENOMIC DNA]</scope>
    <source>
        <strain evidence="5 6">CECT 7247</strain>
    </source>
</reference>